<dbReference type="GO" id="GO:0005634">
    <property type="term" value="C:nucleus"/>
    <property type="evidence" value="ECO:0007669"/>
    <property type="project" value="UniProtKB-SubCell"/>
</dbReference>
<dbReference type="GO" id="GO:0006355">
    <property type="term" value="P:regulation of DNA-templated transcription"/>
    <property type="evidence" value="ECO:0007669"/>
    <property type="project" value="UniProtKB-UniRule"/>
</dbReference>
<dbReference type="GO" id="GO:0042393">
    <property type="term" value="F:histone binding"/>
    <property type="evidence" value="ECO:0007669"/>
    <property type="project" value="UniProtKB-UniRule"/>
</dbReference>
<keyword evidence="1" id="KW-0862">Zinc</keyword>
<comment type="caution">
    <text evidence="4">The sequence shown here is derived from an EMBL/GenBank/DDBJ whole genome shotgun (WGS) entry which is preliminary data.</text>
</comment>
<dbReference type="EMBL" id="CACTIH010005426">
    <property type="protein sequence ID" value="CAA2991615.1"/>
    <property type="molecule type" value="Genomic_DNA"/>
</dbReference>
<proteinExistence type="inferred from homology"/>
<keyword evidence="1" id="KW-0479">Metal-binding</keyword>
<dbReference type="AlphaFoldDB" id="A0A8S0SH95"/>
<sequence length="189" mass="20900">MAGNVTVEDVFAIFKGRRAGLIKAFTTDAEKFYEQCNPGKEKLCLFGYPNETWEVKPPDETLPPAVPEPIIGINFARDKMQEKEWFSKVAILSDGWLLSLAFCYASAFKFGKSERNKLFQMINDLPTMAEVVTEAGEPAKDMAASASASASAAAPDNSKNRSRGKTSLQLTPPEKALNMFTSYQRRGEE</sequence>
<keyword evidence="1" id="KW-0805">Transcription regulation</keyword>
<dbReference type="GO" id="GO:0000976">
    <property type="term" value="F:transcription cis-regulatory region binding"/>
    <property type="evidence" value="ECO:0007669"/>
    <property type="project" value="TreeGrafter"/>
</dbReference>
<reference evidence="4 5" key="1">
    <citation type="submission" date="2019-12" db="EMBL/GenBank/DDBJ databases">
        <authorList>
            <person name="Alioto T."/>
            <person name="Alioto T."/>
            <person name="Gomez Garrido J."/>
        </authorList>
    </citation>
    <scope>NUCLEOTIDE SEQUENCE [LARGE SCALE GENOMIC DNA]</scope>
</reference>
<organism evidence="4 5">
    <name type="scientific">Olea europaea subsp. europaea</name>
    <dbReference type="NCBI Taxonomy" id="158383"/>
    <lineage>
        <taxon>Eukaryota</taxon>
        <taxon>Viridiplantae</taxon>
        <taxon>Streptophyta</taxon>
        <taxon>Embryophyta</taxon>
        <taxon>Tracheophyta</taxon>
        <taxon>Spermatophyta</taxon>
        <taxon>Magnoliopsida</taxon>
        <taxon>eudicotyledons</taxon>
        <taxon>Gunneridae</taxon>
        <taxon>Pentapetalae</taxon>
        <taxon>asterids</taxon>
        <taxon>lamiids</taxon>
        <taxon>Lamiales</taxon>
        <taxon>Oleaceae</taxon>
        <taxon>Oleeae</taxon>
        <taxon>Olea</taxon>
    </lineage>
</organism>
<feature type="compositionally biased region" description="Low complexity" evidence="2">
    <location>
        <begin position="143"/>
        <end position="154"/>
    </location>
</feature>
<evidence type="ECO:0000256" key="1">
    <source>
        <dbReference type="RuleBase" id="RU369089"/>
    </source>
</evidence>
<dbReference type="InterPro" id="IPR045104">
    <property type="entry name" value="Alfin"/>
</dbReference>
<protein>
    <recommendedName>
        <fullName evidence="1">PHD finger protein ALFIN-LIKE</fullName>
    </recommendedName>
</protein>
<keyword evidence="1" id="KW-0539">Nucleus</keyword>
<feature type="region of interest" description="Disordered" evidence="2">
    <location>
        <begin position="140"/>
        <end position="189"/>
    </location>
</feature>
<dbReference type="GO" id="GO:0008270">
    <property type="term" value="F:zinc ion binding"/>
    <property type="evidence" value="ECO:0007669"/>
    <property type="project" value="UniProtKB-KW"/>
</dbReference>
<dbReference type="PANTHER" id="PTHR12321">
    <property type="entry name" value="CPG BINDING PROTEIN"/>
    <property type="match status" value="1"/>
</dbReference>
<keyword evidence="5" id="KW-1185">Reference proteome</keyword>
<evidence type="ECO:0000256" key="2">
    <source>
        <dbReference type="SAM" id="MobiDB-lite"/>
    </source>
</evidence>
<feature type="domain" description="Alfin N-terminal" evidence="3">
    <location>
        <begin position="6"/>
        <end position="133"/>
    </location>
</feature>
<dbReference type="GO" id="GO:0003712">
    <property type="term" value="F:transcription coregulator activity"/>
    <property type="evidence" value="ECO:0007669"/>
    <property type="project" value="TreeGrafter"/>
</dbReference>
<evidence type="ECO:0000313" key="5">
    <source>
        <dbReference type="Proteomes" id="UP000594638"/>
    </source>
</evidence>
<dbReference type="Gramene" id="OE9A058731T1">
    <property type="protein sequence ID" value="OE9A058731C1"/>
    <property type="gene ID" value="OE9A058731"/>
</dbReference>
<dbReference type="GO" id="GO:0006325">
    <property type="term" value="P:chromatin organization"/>
    <property type="evidence" value="ECO:0007669"/>
    <property type="project" value="UniProtKB-UniRule"/>
</dbReference>
<comment type="subcellular location">
    <subcellularLocation>
        <location evidence="1">Nucleus</location>
    </subcellularLocation>
</comment>
<keyword evidence="1" id="KW-0156">Chromatin regulator</keyword>
<dbReference type="Proteomes" id="UP000594638">
    <property type="component" value="Unassembled WGS sequence"/>
</dbReference>
<dbReference type="OrthoDB" id="1638469at2759"/>
<comment type="similarity">
    <text evidence="1">Belongs to the Alfin family.</text>
</comment>
<feature type="compositionally biased region" description="Polar residues" evidence="2">
    <location>
        <begin position="179"/>
        <end position="189"/>
    </location>
</feature>
<dbReference type="Gramene" id="OE9A058731T2">
    <property type="protein sequence ID" value="OE9A058731C2"/>
    <property type="gene ID" value="OE9A058731"/>
</dbReference>
<comment type="function">
    <text evidence="1">Histone-binding component that specifically recognizes H3 tails trimethylated on 'Lys-4' (H3K4me3), which mark transcription start sites of virtually all active genes.</text>
</comment>
<keyword evidence="1" id="KW-0863">Zinc-finger</keyword>
<accession>A0A8S0SH95</accession>
<evidence type="ECO:0000259" key="3">
    <source>
        <dbReference type="Pfam" id="PF12165"/>
    </source>
</evidence>
<comment type="domain">
    <text evidence="1">The PHD-type zinc finger mediates the binding to H3K4me3.</text>
</comment>
<keyword evidence="1" id="KW-0804">Transcription</keyword>
<evidence type="ECO:0000313" key="4">
    <source>
        <dbReference type="EMBL" id="CAA2991615.1"/>
    </source>
</evidence>
<dbReference type="PANTHER" id="PTHR12321:SF60">
    <property type="entry name" value="PHD FINGER PROTEIN ALFIN-LIKE 6"/>
    <property type="match status" value="1"/>
</dbReference>
<dbReference type="Pfam" id="PF12165">
    <property type="entry name" value="Alfin"/>
    <property type="match status" value="1"/>
</dbReference>
<gene>
    <name evidence="4" type="ORF">OLEA9_A058731</name>
</gene>
<comment type="subunit">
    <text evidence="1">Interacts with H3K4me3 and to a lesser extent with H3K4me2.</text>
</comment>
<dbReference type="InterPro" id="IPR021998">
    <property type="entry name" value="Alfin_N"/>
</dbReference>
<name>A0A8S0SH95_OLEEU</name>